<dbReference type="AlphaFoldDB" id="I0WDT7"/>
<dbReference type="Gene3D" id="3.55.50.30">
    <property type="match status" value="1"/>
</dbReference>
<dbReference type="Proteomes" id="UP000005938">
    <property type="component" value="Unassembled WGS sequence"/>
</dbReference>
<evidence type="ECO:0000313" key="3">
    <source>
        <dbReference type="EMBL" id="EID74553.1"/>
    </source>
</evidence>
<dbReference type="InterPro" id="IPR032508">
    <property type="entry name" value="FecR_C"/>
</dbReference>
<dbReference type="eggNOG" id="COG3712">
    <property type="taxonomic scope" value="Bacteria"/>
</dbReference>
<dbReference type="Gene3D" id="2.60.120.1440">
    <property type="match status" value="1"/>
</dbReference>
<reference evidence="3 4" key="1">
    <citation type="journal article" date="2012" name="J. Bacteriol.">
        <title>Genome Sequence of the Halotolerant Bacterium Imtechella halotolerans K1T.</title>
        <authorList>
            <person name="Kumar S."/>
            <person name="Vikram S."/>
            <person name="Subramanian S."/>
            <person name="Raghava G.P."/>
            <person name="Pinnaka A.K."/>
        </authorList>
    </citation>
    <scope>NUCLEOTIDE SEQUENCE [LARGE SCALE GENOMIC DNA]</scope>
    <source>
        <strain evidence="3 4">K1</strain>
    </source>
</reference>
<evidence type="ECO:0000259" key="2">
    <source>
        <dbReference type="Pfam" id="PF16344"/>
    </source>
</evidence>
<comment type="caution">
    <text evidence="3">The sequence shown here is derived from an EMBL/GenBank/DDBJ whole genome shotgun (WGS) entry which is preliminary data.</text>
</comment>
<feature type="domain" description="Protein FecR C-terminal" evidence="2">
    <location>
        <begin position="236"/>
        <end position="302"/>
    </location>
</feature>
<dbReference type="PANTHER" id="PTHR30273:SF2">
    <property type="entry name" value="PROTEIN FECR"/>
    <property type="match status" value="1"/>
</dbReference>
<dbReference type="PANTHER" id="PTHR30273">
    <property type="entry name" value="PERIPLASMIC SIGNAL SENSOR AND SIGMA FACTOR ACTIVATOR FECR-RELATED"/>
    <property type="match status" value="1"/>
</dbReference>
<protein>
    <submittedName>
        <fullName evidence="3">Anti-feci sigma factor, fecr</fullName>
    </submittedName>
</protein>
<feature type="domain" description="FecR protein" evidence="1">
    <location>
        <begin position="102"/>
        <end position="193"/>
    </location>
</feature>
<dbReference type="InterPro" id="IPR006860">
    <property type="entry name" value="FecR"/>
</dbReference>
<dbReference type="OrthoDB" id="1097347at2"/>
<evidence type="ECO:0000313" key="4">
    <source>
        <dbReference type="Proteomes" id="UP000005938"/>
    </source>
</evidence>
<keyword evidence="4" id="KW-1185">Reference proteome</keyword>
<dbReference type="EMBL" id="AJJU01000010">
    <property type="protein sequence ID" value="EID74553.1"/>
    <property type="molecule type" value="Genomic_DNA"/>
</dbReference>
<dbReference type="Pfam" id="PF04773">
    <property type="entry name" value="FecR"/>
    <property type="match status" value="1"/>
</dbReference>
<sequence length="304" mass="34267">MNKTTLLARWLAGELTEAELREFQKTEDYAVYAKIAEKATQLSPPNFDTEKSYSAINERRNNRNSSKRTIFSLQSLQYAWRVAAVLAIVAGSYFFFNSGTTEISTGIAEKSEFNLPDASNVSINALSHITYNKKKWKQHRSLTLNGEAFFKVTKGNTFDVKTNSGIVTVVGTEFNVKQRNDLFEVACYEGVVKVTHLNKNYLLTEGMGVQIINGVVTKHSFKGTFAPSWIQNESDFKSIPLREVLAELELHYDLKVTAPENIQNILYSGTFSHNNLESALKSICLPLQLSYTLSNNDKRVTIHE</sequence>
<dbReference type="InterPro" id="IPR012373">
    <property type="entry name" value="Ferrdict_sens_TM"/>
</dbReference>
<evidence type="ECO:0000259" key="1">
    <source>
        <dbReference type="Pfam" id="PF04773"/>
    </source>
</evidence>
<dbReference type="GO" id="GO:0016989">
    <property type="term" value="F:sigma factor antagonist activity"/>
    <property type="evidence" value="ECO:0007669"/>
    <property type="project" value="TreeGrafter"/>
</dbReference>
<organism evidence="3 4">
    <name type="scientific">Imtechella halotolerans K1</name>
    <dbReference type="NCBI Taxonomy" id="946077"/>
    <lineage>
        <taxon>Bacteria</taxon>
        <taxon>Pseudomonadati</taxon>
        <taxon>Bacteroidota</taxon>
        <taxon>Flavobacteriia</taxon>
        <taxon>Flavobacteriales</taxon>
        <taxon>Flavobacteriaceae</taxon>
        <taxon>Imtechella</taxon>
    </lineage>
</organism>
<dbReference type="Pfam" id="PF16344">
    <property type="entry name" value="FecR_C"/>
    <property type="match status" value="1"/>
</dbReference>
<gene>
    <name evidence="3" type="ORF">W5A_08482</name>
</gene>
<accession>I0WDT7</accession>
<name>I0WDT7_9FLAO</name>
<proteinExistence type="predicted"/>
<dbReference type="STRING" id="946077.W5A_08482"/>
<dbReference type="PIRSF" id="PIRSF018266">
    <property type="entry name" value="FecR"/>
    <property type="match status" value="1"/>
</dbReference>
<dbReference type="RefSeq" id="WP_008239479.1">
    <property type="nucleotide sequence ID" value="NZ_AJJU01000010.1"/>
</dbReference>